<sequence>MNDMLNEIMKALSADSDIMDIQKTGGLKSYVRYEKLAENLTSITVTPSGPPLQTALSSNGSLAKHFIYHVSIESTDRMIAKKLQSKVENILISLGFFQMSGGLDEYFEETKRYVDARFYEGNSNLYENY</sequence>
<organism evidence="1 2">
    <name type="scientific">Lactococcus hircilactis</name>
    <dbReference type="NCBI Taxonomy" id="1494462"/>
    <lineage>
        <taxon>Bacteria</taxon>
        <taxon>Bacillati</taxon>
        <taxon>Bacillota</taxon>
        <taxon>Bacilli</taxon>
        <taxon>Lactobacillales</taxon>
        <taxon>Streptococcaceae</taxon>
        <taxon>Lactococcus</taxon>
    </lineage>
</organism>
<evidence type="ECO:0008006" key="3">
    <source>
        <dbReference type="Google" id="ProtNLM"/>
    </source>
</evidence>
<reference evidence="1 2" key="1">
    <citation type="submission" date="2019-10" db="EMBL/GenBank/DDBJ databases">
        <authorList>
            <person name="Dong K."/>
        </authorList>
    </citation>
    <scope>NUCLEOTIDE SEQUENCE [LARGE SCALE GENOMIC DNA]</scope>
    <source>
        <strain evidence="1 2">DSM 28960</strain>
    </source>
</reference>
<accession>A0A7X1ZAY8</accession>
<dbReference type="AlphaFoldDB" id="A0A7X1ZAY8"/>
<name>A0A7X1ZAY8_9LACT</name>
<protein>
    <recommendedName>
        <fullName evidence="3">Phage protein</fullName>
    </recommendedName>
</protein>
<dbReference type="RefSeq" id="WP_153497176.1">
    <property type="nucleotide sequence ID" value="NZ_CBCRWP010000030.1"/>
</dbReference>
<evidence type="ECO:0000313" key="1">
    <source>
        <dbReference type="EMBL" id="MQW40549.1"/>
    </source>
</evidence>
<proteinExistence type="predicted"/>
<keyword evidence="2" id="KW-1185">Reference proteome</keyword>
<comment type="caution">
    <text evidence="1">The sequence shown here is derived from an EMBL/GenBank/DDBJ whole genome shotgun (WGS) entry which is preliminary data.</text>
</comment>
<evidence type="ECO:0000313" key="2">
    <source>
        <dbReference type="Proteomes" id="UP000439550"/>
    </source>
</evidence>
<dbReference type="Proteomes" id="UP000439550">
    <property type="component" value="Unassembled WGS sequence"/>
</dbReference>
<gene>
    <name evidence="1" type="ORF">GHI93_11520</name>
</gene>
<dbReference type="EMBL" id="WITJ01000022">
    <property type="protein sequence ID" value="MQW40549.1"/>
    <property type="molecule type" value="Genomic_DNA"/>
</dbReference>
<dbReference type="OrthoDB" id="2168818at2"/>